<comment type="subcellular location">
    <subcellularLocation>
        <location evidence="1">Membrane</location>
        <topology evidence="1">Multi-pass membrane protein</topology>
    </subcellularLocation>
</comment>
<sequence>HFNYVMQQVSSRKQLTTLEILERVRSPSGNSLLHVAAGSGCKDITELLCTQAPVLIKRGNFQGDTSLHSAVRAGMLETTKILLHYNSSRSNACTEEENHLVRIKNEMGNTALHDAVMKHNNDLVQCLVSADPGVSYYSNKAGKSPLYLVVEDRDAEALTLLCQAIHNKGDIPTKAEGSLSHLVSKKNQEGHYPIHVACKKGHLTVVRRFIENWWDDASEYLTKKGQNILHVAAEYGKLNIVRYVLTKPKLAPLIGGRDQNGNTALHLAARFCNAPTAFALVLDKRVDAMCVNNANLTAFEVVKALFDKLEEKYLEQPEKAEIERIKNDSTQFELRDLKGEDIASLHHKELAAIEKALENGLACMKTLSVLFFFSARRASKEKFLKRQARKPLEREEMKNRINTLLVVAVLVAGVTFAGAIQYPAIDDSKSNQVLKLRIYIYLNLFSFTLSILAAGSLTIARLNDFKVYVLVKVTFPSMGYSLCCMGAAVFLAADIAAEKHQVALPIRLMLE</sequence>
<organism evidence="10 11">
    <name type="scientific">Turnera subulata</name>
    <dbReference type="NCBI Taxonomy" id="218843"/>
    <lineage>
        <taxon>Eukaryota</taxon>
        <taxon>Viridiplantae</taxon>
        <taxon>Streptophyta</taxon>
        <taxon>Embryophyta</taxon>
        <taxon>Tracheophyta</taxon>
        <taxon>Spermatophyta</taxon>
        <taxon>Magnoliopsida</taxon>
        <taxon>eudicotyledons</taxon>
        <taxon>Gunneridae</taxon>
        <taxon>Pentapetalae</taxon>
        <taxon>rosids</taxon>
        <taxon>fabids</taxon>
        <taxon>Malpighiales</taxon>
        <taxon>Passifloraceae</taxon>
        <taxon>Turnera</taxon>
    </lineage>
</organism>
<feature type="repeat" description="ANK" evidence="7">
    <location>
        <begin position="62"/>
        <end position="88"/>
    </location>
</feature>
<dbReference type="Pfam" id="PF13962">
    <property type="entry name" value="PGG"/>
    <property type="match status" value="1"/>
</dbReference>
<name>A0A9Q0F473_9ROSI</name>
<feature type="transmembrane region" description="Helical" evidence="8">
    <location>
        <begin position="479"/>
        <end position="497"/>
    </location>
</feature>
<evidence type="ECO:0000256" key="1">
    <source>
        <dbReference type="ARBA" id="ARBA00004141"/>
    </source>
</evidence>
<feature type="domain" description="PGG" evidence="9">
    <location>
        <begin position="395"/>
        <end position="490"/>
    </location>
</feature>
<dbReference type="SUPFAM" id="SSF48403">
    <property type="entry name" value="Ankyrin repeat"/>
    <property type="match status" value="1"/>
</dbReference>
<dbReference type="PANTHER" id="PTHR24186">
    <property type="entry name" value="PROTEIN PHOSPHATASE 1 REGULATORY SUBUNIT"/>
    <property type="match status" value="1"/>
</dbReference>
<evidence type="ECO:0000313" key="11">
    <source>
        <dbReference type="Proteomes" id="UP001141552"/>
    </source>
</evidence>
<evidence type="ECO:0000256" key="6">
    <source>
        <dbReference type="ARBA" id="ARBA00023136"/>
    </source>
</evidence>
<dbReference type="InterPro" id="IPR002110">
    <property type="entry name" value="Ankyrin_rpt"/>
</dbReference>
<evidence type="ECO:0000256" key="4">
    <source>
        <dbReference type="ARBA" id="ARBA00022989"/>
    </source>
</evidence>
<keyword evidence="4 8" id="KW-1133">Transmembrane helix</keyword>
<feature type="non-terminal residue" evidence="10">
    <location>
        <position position="1"/>
    </location>
</feature>
<dbReference type="OrthoDB" id="1669894at2759"/>
<dbReference type="InterPro" id="IPR026961">
    <property type="entry name" value="PGG_dom"/>
</dbReference>
<keyword evidence="6 8" id="KW-0472">Membrane</keyword>
<dbReference type="Pfam" id="PF12796">
    <property type="entry name" value="Ank_2"/>
    <property type="match status" value="2"/>
</dbReference>
<evidence type="ECO:0000256" key="8">
    <source>
        <dbReference type="SAM" id="Phobius"/>
    </source>
</evidence>
<reference evidence="10" key="1">
    <citation type="submission" date="2022-02" db="EMBL/GenBank/DDBJ databases">
        <authorList>
            <person name="Henning P.M."/>
            <person name="McCubbin A.G."/>
            <person name="Shore J.S."/>
        </authorList>
    </citation>
    <scope>NUCLEOTIDE SEQUENCE</scope>
    <source>
        <strain evidence="10">F60SS</strain>
        <tissue evidence="10">Leaves</tissue>
    </source>
</reference>
<keyword evidence="11" id="KW-1185">Reference proteome</keyword>
<dbReference type="SMART" id="SM00248">
    <property type="entry name" value="ANK"/>
    <property type="match status" value="7"/>
</dbReference>
<keyword evidence="2 8" id="KW-0812">Transmembrane</keyword>
<keyword evidence="5 7" id="KW-0040">ANK repeat</keyword>
<accession>A0A9Q0F473</accession>
<dbReference type="InterPro" id="IPR036770">
    <property type="entry name" value="Ankyrin_rpt-contain_sf"/>
</dbReference>
<feature type="repeat" description="ANK" evidence="7">
    <location>
        <begin position="189"/>
        <end position="212"/>
    </location>
</feature>
<gene>
    <name evidence="10" type="ORF">Tsubulata_028234</name>
</gene>
<evidence type="ECO:0000256" key="5">
    <source>
        <dbReference type="ARBA" id="ARBA00023043"/>
    </source>
</evidence>
<dbReference type="AlphaFoldDB" id="A0A9Q0F473"/>
<dbReference type="Pfam" id="PF00023">
    <property type="entry name" value="Ank"/>
    <property type="match status" value="2"/>
</dbReference>
<evidence type="ECO:0000256" key="2">
    <source>
        <dbReference type="ARBA" id="ARBA00022692"/>
    </source>
</evidence>
<evidence type="ECO:0000259" key="9">
    <source>
        <dbReference type="Pfam" id="PF13962"/>
    </source>
</evidence>
<evidence type="ECO:0000313" key="10">
    <source>
        <dbReference type="EMBL" id="KAJ4823612.1"/>
    </source>
</evidence>
<feature type="transmembrane region" description="Helical" evidence="8">
    <location>
        <begin position="436"/>
        <end position="459"/>
    </location>
</feature>
<feature type="transmembrane region" description="Helical" evidence="8">
    <location>
        <begin position="404"/>
        <end position="424"/>
    </location>
</feature>
<dbReference type="Gene3D" id="1.25.40.20">
    <property type="entry name" value="Ankyrin repeat-containing domain"/>
    <property type="match status" value="3"/>
</dbReference>
<feature type="non-terminal residue" evidence="10">
    <location>
        <position position="511"/>
    </location>
</feature>
<evidence type="ECO:0000256" key="3">
    <source>
        <dbReference type="ARBA" id="ARBA00022737"/>
    </source>
</evidence>
<comment type="caution">
    <text evidence="10">The sequence shown here is derived from an EMBL/GenBank/DDBJ whole genome shotgun (WGS) entry which is preliminary data.</text>
</comment>
<dbReference type="EMBL" id="JAKUCV010007408">
    <property type="protein sequence ID" value="KAJ4823612.1"/>
    <property type="molecule type" value="Genomic_DNA"/>
</dbReference>
<proteinExistence type="predicted"/>
<dbReference type="PANTHER" id="PTHR24186:SF50">
    <property type="entry name" value="ANKYRIN REPEAT-CONTAINING PROTEIN ITN1-LIKE ISOFORM X1"/>
    <property type="match status" value="1"/>
</dbReference>
<protein>
    <recommendedName>
        <fullName evidence="9">PGG domain-containing protein</fullName>
    </recommendedName>
</protein>
<keyword evidence="3" id="KW-0677">Repeat</keyword>
<dbReference type="Proteomes" id="UP001141552">
    <property type="component" value="Unassembled WGS sequence"/>
</dbReference>
<dbReference type="PROSITE" id="PS50088">
    <property type="entry name" value="ANK_REPEAT"/>
    <property type="match status" value="2"/>
</dbReference>
<evidence type="ECO:0000256" key="7">
    <source>
        <dbReference type="PROSITE-ProRule" id="PRU00023"/>
    </source>
</evidence>
<reference evidence="10" key="2">
    <citation type="journal article" date="2023" name="Plants (Basel)">
        <title>Annotation of the Turnera subulata (Passifloraceae) Draft Genome Reveals the S-Locus Evolved after the Divergence of Turneroideae from Passifloroideae in a Stepwise Manner.</title>
        <authorList>
            <person name="Henning P.M."/>
            <person name="Roalson E.H."/>
            <person name="Mir W."/>
            <person name="McCubbin A.G."/>
            <person name="Shore J.S."/>
        </authorList>
    </citation>
    <scope>NUCLEOTIDE SEQUENCE</scope>
    <source>
        <strain evidence="10">F60SS</strain>
    </source>
</reference>
<dbReference type="PROSITE" id="PS50297">
    <property type="entry name" value="ANK_REP_REGION"/>
    <property type="match status" value="2"/>
</dbReference>
<dbReference type="GO" id="GO:0005886">
    <property type="term" value="C:plasma membrane"/>
    <property type="evidence" value="ECO:0007669"/>
    <property type="project" value="TreeGrafter"/>
</dbReference>